<dbReference type="Proteomes" id="UP000326202">
    <property type="component" value="Chromosome"/>
</dbReference>
<dbReference type="KEGG" id="htq:FRZ44_38670"/>
<name>A0A5J6MR92_9PROT</name>
<dbReference type="RefSeq" id="WP_151178706.1">
    <property type="nucleotide sequence ID" value="NZ_CP042906.1"/>
</dbReference>
<dbReference type="AlphaFoldDB" id="A0A5J6MR92"/>
<organism evidence="1 2">
    <name type="scientific">Hypericibacter terrae</name>
    <dbReference type="NCBI Taxonomy" id="2602015"/>
    <lineage>
        <taxon>Bacteria</taxon>
        <taxon>Pseudomonadati</taxon>
        <taxon>Pseudomonadota</taxon>
        <taxon>Alphaproteobacteria</taxon>
        <taxon>Rhodospirillales</taxon>
        <taxon>Dongiaceae</taxon>
        <taxon>Hypericibacter</taxon>
    </lineage>
</organism>
<reference evidence="1 2" key="1">
    <citation type="submission" date="2019-08" db="EMBL/GenBank/DDBJ databases">
        <title>Hyperibacter terrae gen. nov., sp. nov. and Hyperibacter viscosus sp. nov., two new members in the family Rhodospirillaceae isolated from the rhizosphere of Hypericum perforatum.</title>
        <authorList>
            <person name="Noviana Z."/>
        </authorList>
    </citation>
    <scope>NUCLEOTIDE SEQUENCE [LARGE SCALE GENOMIC DNA]</scope>
    <source>
        <strain evidence="1 2">R5913</strain>
    </source>
</reference>
<dbReference type="EMBL" id="CP042906">
    <property type="protein sequence ID" value="QEX18560.1"/>
    <property type="molecule type" value="Genomic_DNA"/>
</dbReference>
<evidence type="ECO:0008006" key="3">
    <source>
        <dbReference type="Google" id="ProtNLM"/>
    </source>
</evidence>
<protein>
    <recommendedName>
        <fullName evidence="3">N-acetyltransferase domain-containing protein</fullName>
    </recommendedName>
</protein>
<evidence type="ECO:0000313" key="2">
    <source>
        <dbReference type="Proteomes" id="UP000326202"/>
    </source>
</evidence>
<sequence>MTCLVGVPPENVDQVWPLIEQRLEEACLTSRGKEKAFDIRRSARHGEKQIWVVWDEDANDVLAVVVSELAVYPRKMVCHIQICVGNERERWQHHIAIIEDWARQKGCRGMSLVARPGWSRVLKQFGYDMTHHLVEKDLQDA</sequence>
<gene>
    <name evidence="1" type="ORF">FRZ44_38670</name>
</gene>
<keyword evidence="2" id="KW-1185">Reference proteome</keyword>
<dbReference type="OrthoDB" id="8235034at2"/>
<evidence type="ECO:0000313" key="1">
    <source>
        <dbReference type="EMBL" id="QEX18560.1"/>
    </source>
</evidence>
<proteinExistence type="predicted"/>
<accession>A0A5J6MR92</accession>